<dbReference type="AlphaFoldDB" id="A0A1Z5K927"/>
<gene>
    <name evidence="1" type="ORF">FisN_11Hu326</name>
</gene>
<reference evidence="1 2" key="1">
    <citation type="journal article" date="2015" name="Plant Cell">
        <title>Oil accumulation by the oleaginous diatom Fistulifera solaris as revealed by the genome and transcriptome.</title>
        <authorList>
            <person name="Tanaka T."/>
            <person name="Maeda Y."/>
            <person name="Veluchamy A."/>
            <person name="Tanaka M."/>
            <person name="Abida H."/>
            <person name="Marechal E."/>
            <person name="Bowler C."/>
            <person name="Muto M."/>
            <person name="Sunaga Y."/>
            <person name="Tanaka M."/>
            <person name="Yoshino T."/>
            <person name="Taniguchi T."/>
            <person name="Fukuda Y."/>
            <person name="Nemoto M."/>
            <person name="Matsumoto M."/>
            <person name="Wong P.S."/>
            <person name="Aburatani S."/>
            <person name="Fujibuchi W."/>
        </authorList>
    </citation>
    <scope>NUCLEOTIDE SEQUENCE [LARGE SCALE GENOMIC DNA]</scope>
    <source>
        <strain evidence="1 2">JPCC DA0580</strain>
    </source>
</reference>
<accession>A0A1Z5K927</accession>
<sequence length="688" mass="74888">MDRSSLRHADFWGARVAAERPIGRTISLHCDYDGSNVFVKNVGSAASNSDTDVDLNNWLRITLLPLLNGREVTVNYTRVDKITATLRQHTLGATQVLDEEVGIGTCMIWLSDLVYLSRATASRVYFTNVYTGERSLRQWDERYVVAVDDTHDYIVPFNMTPPSEGWVHRGPNVNTVGAITGSSTDYDTVGTIKHNIVWLWEKHKERSIFERAFKEWEPDAKTGSVTKIVSLMAMLETLKNSVGAERVVVGYQRNFAIVTRDGIELLSSSLGGVGTVLVTIGSRIEANLTTAELGERHHVLMSFLLTEDGVVVQHYEEESELLAEAVAAEATKLAPVVCRYGVFLTIATTAAVFTNMAESSQRFLLLSAGPLIGLTTAGPAQAVIPLLLSRSEVCGPTSFYDVSKRAGLGASLEASVIGSLFGFAATLPQEWLSLTVTILSCCVIGRLAAWRGLIEGGPSIVYRRLTVPKLLRVIGRGCLLGPYALTSTAHIAMNATAYMTRSGLQKAIYIVIAALDALVVFTTEIAGSTVGCVTILASLFDCSSYTPPLQRVHTGQLPLIRGSNEPEFEVGGCHWERGPKVRFPFVLAYFSMPRTSGAHTPEELAVADRDVLGEGFRYEGAPLPSQEDEPPHRIVVPQGCVHITEGGYLYTRPELGICAPQVMSGPTDFRPLLLIPVGATEKQPRRSG</sequence>
<keyword evidence="2" id="KW-1185">Reference proteome</keyword>
<name>A0A1Z5K927_FISSO</name>
<evidence type="ECO:0000313" key="2">
    <source>
        <dbReference type="Proteomes" id="UP000198406"/>
    </source>
</evidence>
<dbReference type="InParanoid" id="A0A1Z5K927"/>
<organism evidence="1 2">
    <name type="scientific">Fistulifera solaris</name>
    <name type="common">Oleaginous diatom</name>
    <dbReference type="NCBI Taxonomy" id="1519565"/>
    <lineage>
        <taxon>Eukaryota</taxon>
        <taxon>Sar</taxon>
        <taxon>Stramenopiles</taxon>
        <taxon>Ochrophyta</taxon>
        <taxon>Bacillariophyta</taxon>
        <taxon>Bacillariophyceae</taxon>
        <taxon>Bacillariophycidae</taxon>
        <taxon>Naviculales</taxon>
        <taxon>Naviculaceae</taxon>
        <taxon>Fistulifera</taxon>
    </lineage>
</organism>
<proteinExistence type="predicted"/>
<protein>
    <submittedName>
        <fullName evidence="1">Uncharacterized protein</fullName>
    </submittedName>
</protein>
<dbReference type="EMBL" id="BDSP01000190">
    <property type="protein sequence ID" value="GAX22783.1"/>
    <property type="molecule type" value="Genomic_DNA"/>
</dbReference>
<evidence type="ECO:0000313" key="1">
    <source>
        <dbReference type="EMBL" id="GAX22783.1"/>
    </source>
</evidence>
<dbReference type="Proteomes" id="UP000198406">
    <property type="component" value="Unassembled WGS sequence"/>
</dbReference>
<comment type="caution">
    <text evidence="1">The sequence shown here is derived from an EMBL/GenBank/DDBJ whole genome shotgun (WGS) entry which is preliminary data.</text>
</comment>